<dbReference type="EMBL" id="KZ772710">
    <property type="protein sequence ID" value="PTQ40656.1"/>
    <property type="molecule type" value="Genomic_DNA"/>
</dbReference>
<dbReference type="Proteomes" id="UP000244005">
    <property type="component" value="Unassembled WGS sequence"/>
</dbReference>
<dbReference type="AlphaFoldDB" id="A0A2R6X3J8"/>
<reference evidence="3" key="1">
    <citation type="journal article" date="2017" name="Cell">
        <title>Insights into land plant evolution garnered from the Marchantia polymorpha genome.</title>
        <authorList>
            <person name="Bowman J.L."/>
            <person name="Kohchi T."/>
            <person name="Yamato K.T."/>
            <person name="Jenkins J."/>
            <person name="Shu S."/>
            <person name="Ishizaki K."/>
            <person name="Yamaoka S."/>
            <person name="Nishihama R."/>
            <person name="Nakamura Y."/>
            <person name="Berger F."/>
            <person name="Adam C."/>
            <person name="Aki S.S."/>
            <person name="Althoff F."/>
            <person name="Araki T."/>
            <person name="Arteaga-Vazquez M.A."/>
            <person name="Balasubrmanian S."/>
            <person name="Barry K."/>
            <person name="Bauer D."/>
            <person name="Boehm C.R."/>
            <person name="Briginshaw L."/>
            <person name="Caballero-Perez J."/>
            <person name="Catarino B."/>
            <person name="Chen F."/>
            <person name="Chiyoda S."/>
            <person name="Chovatia M."/>
            <person name="Davies K.M."/>
            <person name="Delmans M."/>
            <person name="Demura T."/>
            <person name="Dierschke T."/>
            <person name="Dolan L."/>
            <person name="Dorantes-Acosta A.E."/>
            <person name="Eklund D.M."/>
            <person name="Florent S.N."/>
            <person name="Flores-Sandoval E."/>
            <person name="Fujiyama A."/>
            <person name="Fukuzawa H."/>
            <person name="Galik B."/>
            <person name="Grimanelli D."/>
            <person name="Grimwood J."/>
            <person name="Grossniklaus U."/>
            <person name="Hamada T."/>
            <person name="Haseloff J."/>
            <person name="Hetherington A.J."/>
            <person name="Higo A."/>
            <person name="Hirakawa Y."/>
            <person name="Hundley H.N."/>
            <person name="Ikeda Y."/>
            <person name="Inoue K."/>
            <person name="Inoue S.I."/>
            <person name="Ishida S."/>
            <person name="Jia Q."/>
            <person name="Kakita M."/>
            <person name="Kanazawa T."/>
            <person name="Kawai Y."/>
            <person name="Kawashima T."/>
            <person name="Kennedy M."/>
            <person name="Kinose K."/>
            <person name="Kinoshita T."/>
            <person name="Kohara Y."/>
            <person name="Koide E."/>
            <person name="Komatsu K."/>
            <person name="Kopischke S."/>
            <person name="Kubo M."/>
            <person name="Kyozuka J."/>
            <person name="Lagercrantz U."/>
            <person name="Lin S.S."/>
            <person name="Lindquist E."/>
            <person name="Lipzen A.M."/>
            <person name="Lu C.W."/>
            <person name="De Luna E."/>
            <person name="Martienssen R.A."/>
            <person name="Minamino N."/>
            <person name="Mizutani M."/>
            <person name="Mizutani M."/>
            <person name="Mochizuki N."/>
            <person name="Monte I."/>
            <person name="Mosher R."/>
            <person name="Nagasaki H."/>
            <person name="Nakagami H."/>
            <person name="Naramoto S."/>
            <person name="Nishitani K."/>
            <person name="Ohtani M."/>
            <person name="Okamoto T."/>
            <person name="Okumura M."/>
            <person name="Phillips J."/>
            <person name="Pollak B."/>
            <person name="Reinders A."/>
            <person name="Rovekamp M."/>
            <person name="Sano R."/>
            <person name="Sawa S."/>
            <person name="Schmid M.W."/>
            <person name="Shirakawa M."/>
            <person name="Solano R."/>
            <person name="Spunde A."/>
            <person name="Suetsugu N."/>
            <person name="Sugano S."/>
            <person name="Sugiyama A."/>
            <person name="Sun R."/>
            <person name="Suzuki Y."/>
            <person name="Takenaka M."/>
            <person name="Takezawa D."/>
            <person name="Tomogane H."/>
            <person name="Tsuzuki M."/>
            <person name="Ueda T."/>
            <person name="Umeda M."/>
            <person name="Ward J.M."/>
            <person name="Watanabe Y."/>
            <person name="Yazaki K."/>
            <person name="Yokoyama R."/>
            <person name="Yoshitake Y."/>
            <person name="Yotsui I."/>
            <person name="Zachgo S."/>
            <person name="Schmutz J."/>
        </authorList>
    </citation>
    <scope>NUCLEOTIDE SEQUENCE [LARGE SCALE GENOMIC DNA]</scope>
    <source>
        <strain evidence="3">Tak-1</strain>
    </source>
</reference>
<evidence type="ECO:0000313" key="2">
    <source>
        <dbReference type="EMBL" id="PTQ40656.1"/>
    </source>
</evidence>
<dbReference type="Pfam" id="PF13855">
    <property type="entry name" value="LRR_8"/>
    <property type="match status" value="1"/>
</dbReference>
<comment type="subcellular location">
    <subcellularLocation>
        <location evidence="1">Cell envelope</location>
    </subcellularLocation>
</comment>
<dbReference type="InterPro" id="IPR032675">
    <property type="entry name" value="LRR_dom_sf"/>
</dbReference>
<name>A0A2R6X3J8_MARPO</name>
<dbReference type="PANTHER" id="PTHR48059">
    <property type="entry name" value="POLYGALACTURONASE INHIBITOR 1"/>
    <property type="match status" value="1"/>
</dbReference>
<proteinExistence type="predicted"/>
<evidence type="ECO:0000256" key="1">
    <source>
        <dbReference type="ARBA" id="ARBA00004196"/>
    </source>
</evidence>
<dbReference type="SUPFAM" id="SSF52058">
    <property type="entry name" value="L domain-like"/>
    <property type="match status" value="1"/>
</dbReference>
<dbReference type="InterPro" id="IPR051848">
    <property type="entry name" value="PGIP"/>
</dbReference>
<evidence type="ECO:0000313" key="3">
    <source>
        <dbReference type="Proteomes" id="UP000244005"/>
    </source>
</evidence>
<protein>
    <recommendedName>
        <fullName evidence="4">Leucine-rich repeat-containing N-terminal plant-type domain-containing protein</fullName>
    </recommendedName>
</protein>
<dbReference type="InterPro" id="IPR001611">
    <property type="entry name" value="Leu-rich_rpt"/>
</dbReference>
<evidence type="ECO:0008006" key="4">
    <source>
        <dbReference type="Google" id="ProtNLM"/>
    </source>
</evidence>
<gene>
    <name evidence="2" type="ORF">MARPO_0038s0016</name>
</gene>
<dbReference type="Gene3D" id="3.80.10.10">
    <property type="entry name" value="Ribonuclease Inhibitor"/>
    <property type="match status" value="1"/>
</dbReference>
<sequence length="77" mass="8478">MTQINLTFEGVAGVLPSVFEASSQLTILDLSENNLNDSFPDSLGRIRTLRGMNMGQNKLHGELPLFSPKSLDNLEML</sequence>
<dbReference type="PANTHER" id="PTHR48059:SF30">
    <property type="entry name" value="OS06G0587000 PROTEIN"/>
    <property type="match status" value="1"/>
</dbReference>
<keyword evidence="3" id="KW-1185">Reference proteome</keyword>
<accession>A0A2R6X3J8</accession>
<dbReference type="OrthoDB" id="442066at2759"/>
<organism evidence="2 3">
    <name type="scientific">Marchantia polymorpha</name>
    <name type="common">Common liverwort</name>
    <name type="synonym">Marchantia aquatica</name>
    <dbReference type="NCBI Taxonomy" id="3197"/>
    <lineage>
        <taxon>Eukaryota</taxon>
        <taxon>Viridiplantae</taxon>
        <taxon>Streptophyta</taxon>
        <taxon>Embryophyta</taxon>
        <taxon>Marchantiophyta</taxon>
        <taxon>Marchantiopsida</taxon>
        <taxon>Marchantiidae</taxon>
        <taxon>Marchantiales</taxon>
        <taxon>Marchantiaceae</taxon>
        <taxon>Marchantia</taxon>
    </lineage>
</organism>